<sequence length="91" mass="9958">MRRHFGSLDETTDAAVLPPATLLTKLFKCNICVITFLFHLSSYRFSHTSDLRVVQSSSLFSCTVCGLVHTLFTGDSFGEASADKQGTPLLT</sequence>
<dbReference type="Proteomes" id="UP001488805">
    <property type="component" value="Unassembled WGS sequence"/>
</dbReference>
<evidence type="ECO:0000313" key="1">
    <source>
        <dbReference type="EMBL" id="KAK9524551.1"/>
    </source>
</evidence>
<keyword evidence="2" id="KW-1185">Reference proteome</keyword>
<dbReference type="EMBL" id="JBCEZU010000145">
    <property type="protein sequence ID" value="KAK9524551.1"/>
    <property type="molecule type" value="Genomic_DNA"/>
</dbReference>
<name>A0AAW1EQK2_ZOAVI</name>
<proteinExistence type="predicted"/>
<dbReference type="AlphaFoldDB" id="A0AAW1EQK2"/>
<gene>
    <name evidence="1" type="ORF">VZT92_016934</name>
</gene>
<accession>A0AAW1EQK2</accession>
<comment type="caution">
    <text evidence="1">The sequence shown here is derived from an EMBL/GenBank/DDBJ whole genome shotgun (WGS) entry which is preliminary data.</text>
</comment>
<reference evidence="1 2" key="1">
    <citation type="journal article" date="2024" name="Genome Biol. Evol.">
        <title>Chromosome-level genome assembly of the viviparous eelpout Zoarces viviparus.</title>
        <authorList>
            <person name="Fuhrmann N."/>
            <person name="Brasseur M.V."/>
            <person name="Bakowski C.E."/>
            <person name="Podsiadlowski L."/>
            <person name="Prost S."/>
            <person name="Krehenwinkel H."/>
            <person name="Mayer C."/>
        </authorList>
    </citation>
    <scope>NUCLEOTIDE SEQUENCE [LARGE SCALE GENOMIC DNA]</scope>
    <source>
        <strain evidence="1">NO-MEL_2022_Ind0_liver</strain>
    </source>
</reference>
<evidence type="ECO:0000313" key="2">
    <source>
        <dbReference type="Proteomes" id="UP001488805"/>
    </source>
</evidence>
<protein>
    <submittedName>
        <fullName evidence="1">Uncharacterized protein</fullName>
    </submittedName>
</protein>
<organism evidence="1 2">
    <name type="scientific">Zoarces viviparus</name>
    <name type="common">Viviparous eelpout</name>
    <name type="synonym">Blennius viviparus</name>
    <dbReference type="NCBI Taxonomy" id="48416"/>
    <lineage>
        <taxon>Eukaryota</taxon>
        <taxon>Metazoa</taxon>
        <taxon>Chordata</taxon>
        <taxon>Craniata</taxon>
        <taxon>Vertebrata</taxon>
        <taxon>Euteleostomi</taxon>
        <taxon>Actinopterygii</taxon>
        <taxon>Neopterygii</taxon>
        <taxon>Teleostei</taxon>
        <taxon>Neoteleostei</taxon>
        <taxon>Acanthomorphata</taxon>
        <taxon>Eupercaria</taxon>
        <taxon>Perciformes</taxon>
        <taxon>Cottioidei</taxon>
        <taxon>Zoarcales</taxon>
        <taxon>Zoarcidae</taxon>
        <taxon>Zoarcinae</taxon>
        <taxon>Zoarces</taxon>
    </lineage>
</organism>